<accession>A0ABW1THH9</accession>
<dbReference type="Proteomes" id="UP001596283">
    <property type="component" value="Unassembled WGS sequence"/>
</dbReference>
<feature type="transmembrane region" description="Helical" evidence="6">
    <location>
        <begin position="207"/>
        <end position="226"/>
    </location>
</feature>
<feature type="transmembrane region" description="Helical" evidence="6">
    <location>
        <begin position="31"/>
        <end position="50"/>
    </location>
</feature>
<comment type="subcellular location">
    <subcellularLocation>
        <location evidence="1">Cell membrane</location>
        <topology evidence="1">Multi-pass membrane protein</topology>
    </subcellularLocation>
</comment>
<evidence type="ECO:0000313" key="8">
    <source>
        <dbReference type="Proteomes" id="UP001596283"/>
    </source>
</evidence>
<dbReference type="PANTHER" id="PTHR23513">
    <property type="entry name" value="INTEGRAL MEMBRANE EFFLUX PROTEIN-RELATED"/>
    <property type="match status" value="1"/>
</dbReference>
<evidence type="ECO:0000256" key="2">
    <source>
        <dbReference type="ARBA" id="ARBA00022475"/>
    </source>
</evidence>
<dbReference type="PANTHER" id="PTHR23513:SF6">
    <property type="entry name" value="MAJOR FACILITATOR SUPERFAMILY ASSOCIATED DOMAIN-CONTAINING PROTEIN"/>
    <property type="match status" value="1"/>
</dbReference>
<evidence type="ECO:0000256" key="4">
    <source>
        <dbReference type="ARBA" id="ARBA00022989"/>
    </source>
</evidence>
<protein>
    <recommendedName>
        <fullName evidence="9">Major facilitator superfamily (MFS) profile domain-containing protein</fullName>
    </recommendedName>
</protein>
<evidence type="ECO:0008006" key="9">
    <source>
        <dbReference type="Google" id="ProtNLM"/>
    </source>
</evidence>
<evidence type="ECO:0000256" key="6">
    <source>
        <dbReference type="SAM" id="Phobius"/>
    </source>
</evidence>
<evidence type="ECO:0000313" key="7">
    <source>
        <dbReference type="EMBL" id="MFC6261448.1"/>
    </source>
</evidence>
<feature type="transmembrane region" description="Helical" evidence="6">
    <location>
        <begin position="88"/>
        <end position="107"/>
    </location>
</feature>
<dbReference type="RefSeq" id="WP_125686930.1">
    <property type="nucleotide sequence ID" value="NZ_JBHSSI010000065.1"/>
</dbReference>
<feature type="transmembrane region" description="Helical" evidence="6">
    <location>
        <begin position="57"/>
        <end position="76"/>
    </location>
</feature>
<dbReference type="EMBL" id="JBHSSI010000065">
    <property type="protein sequence ID" value="MFC6261448.1"/>
    <property type="molecule type" value="Genomic_DNA"/>
</dbReference>
<keyword evidence="4 6" id="KW-1133">Transmembrane helix</keyword>
<gene>
    <name evidence="7" type="ORF">ACFP1C_10885</name>
</gene>
<sequence length="235" mass="25908">MEVLTPTALSRSSKISWPPEDISEAEGFESGINSTIAVTGGLIGAALLTTFHDRYSLFARLNSVSFFLALVLLFHVRQPQLLFMNYGYTVALVGMIESVGSIIGFLLPRRITQYLSISKGIILIYIVYGLMPLNIPFLKSRPLLLGIVTVSGILLGILNPQVQGKMINELPKKSIGAIISAFYTVVQLTIPLGSLIFATLANALSLNIFWVGLLLFDGVTFIIWLVQRRYQRQDT</sequence>
<proteinExistence type="predicted"/>
<comment type="caution">
    <text evidence="7">The sequence shown here is derived from an EMBL/GenBank/DDBJ whole genome shotgun (WGS) entry which is preliminary data.</text>
</comment>
<name>A0ABW1THH9_9LACO</name>
<keyword evidence="8" id="KW-1185">Reference proteome</keyword>
<dbReference type="Gene3D" id="1.20.1250.20">
    <property type="entry name" value="MFS general substrate transporter like domains"/>
    <property type="match status" value="1"/>
</dbReference>
<dbReference type="InterPro" id="IPR036259">
    <property type="entry name" value="MFS_trans_sf"/>
</dbReference>
<organism evidence="7 8">
    <name type="scientific">Levilactobacillus fujinensis</name>
    <dbReference type="NCBI Taxonomy" id="2486024"/>
    <lineage>
        <taxon>Bacteria</taxon>
        <taxon>Bacillati</taxon>
        <taxon>Bacillota</taxon>
        <taxon>Bacilli</taxon>
        <taxon>Lactobacillales</taxon>
        <taxon>Lactobacillaceae</taxon>
        <taxon>Levilactobacillus</taxon>
    </lineage>
</organism>
<feature type="transmembrane region" description="Helical" evidence="6">
    <location>
        <begin position="143"/>
        <end position="162"/>
    </location>
</feature>
<dbReference type="SUPFAM" id="SSF103473">
    <property type="entry name" value="MFS general substrate transporter"/>
    <property type="match status" value="1"/>
</dbReference>
<keyword evidence="2" id="KW-1003">Cell membrane</keyword>
<feature type="transmembrane region" description="Helical" evidence="6">
    <location>
        <begin position="174"/>
        <end position="201"/>
    </location>
</feature>
<reference evidence="8" key="1">
    <citation type="journal article" date="2019" name="Int. J. Syst. Evol. Microbiol.">
        <title>The Global Catalogue of Microorganisms (GCM) 10K type strain sequencing project: providing services to taxonomists for standard genome sequencing and annotation.</title>
        <authorList>
            <consortium name="The Broad Institute Genomics Platform"/>
            <consortium name="The Broad Institute Genome Sequencing Center for Infectious Disease"/>
            <person name="Wu L."/>
            <person name="Ma J."/>
        </authorList>
    </citation>
    <scope>NUCLEOTIDE SEQUENCE [LARGE SCALE GENOMIC DNA]</scope>
    <source>
        <strain evidence="8">CCM 8908</strain>
    </source>
</reference>
<keyword evidence="3 6" id="KW-0812">Transmembrane</keyword>
<evidence type="ECO:0000256" key="1">
    <source>
        <dbReference type="ARBA" id="ARBA00004651"/>
    </source>
</evidence>
<evidence type="ECO:0000256" key="3">
    <source>
        <dbReference type="ARBA" id="ARBA00022692"/>
    </source>
</evidence>
<evidence type="ECO:0000256" key="5">
    <source>
        <dbReference type="ARBA" id="ARBA00023136"/>
    </source>
</evidence>
<keyword evidence="5 6" id="KW-0472">Membrane</keyword>